<dbReference type="FunFam" id="3.40.50.11260:FF:000004">
    <property type="entry name" value="Heat shock protein 75 mitochondrial"/>
    <property type="match status" value="1"/>
</dbReference>
<feature type="binding site" evidence="19">
    <location>
        <position position="394"/>
    </location>
    <ligand>
        <name>ATP</name>
        <dbReference type="ChEBI" id="CHEBI:30616"/>
    </ligand>
</feature>
<dbReference type="FunFam" id="3.30.565.10:FF:000021">
    <property type="entry name" value="Heat shock protein 75 kDa, mitochondrial"/>
    <property type="match status" value="1"/>
</dbReference>
<evidence type="ECO:0000256" key="15">
    <source>
        <dbReference type="ARBA" id="ARBA00066161"/>
    </source>
</evidence>
<evidence type="ECO:0000256" key="14">
    <source>
        <dbReference type="ARBA" id="ARBA00057498"/>
    </source>
</evidence>
<keyword evidence="21" id="KW-0346">Stress response</keyword>
<evidence type="ECO:0000256" key="8">
    <source>
        <dbReference type="ARBA" id="ARBA00022840"/>
    </source>
</evidence>
<dbReference type="STRING" id="48709.A0A1D2N1P9"/>
<evidence type="ECO:0000256" key="11">
    <source>
        <dbReference type="ARBA" id="ARBA00023128"/>
    </source>
</evidence>
<evidence type="ECO:0000259" key="20">
    <source>
        <dbReference type="SMART" id="SM00387"/>
    </source>
</evidence>
<keyword evidence="5" id="KW-0597">Phosphoprotein</keyword>
<dbReference type="InterPro" id="IPR003594">
    <property type="entry name" value="HATPase_dom"/>
</dbReference>
<dbReference type="AlphaFoldDB" id="A0A1D2N1P9"/>
<dbReference type="InterPro" id="IPR020575">
    <property type="entry name" value="Hsp90_N"/>
</dbReference>
<dbReference type="InterPro" id="IPR037196">
    <property type="entry name" value="HSP90_C"/>
</dbReference>
<evidence type="ECO:0000256" key="2">
    <source>
        <dbReference type="ARBA" id="ARBA00004305"/>
    </source>
</evidence>
<dbReference type="SUPFAM" id="SSF55874">
    <property type="entry name" value="ATPase domain of HSP90 chaperone/DNA topoisomerase II/histidine kinase"/>
    <property type="match status" value="1"/>
</dbReference>
<feature type="binding site" evidence="19">
    <location>
        <position position="107"/>
    </location>
    <ligand>
        <name>ATP</name>
        <dbReference type="ChEBI" id="CHEBI:30616"/>
    </ligand>
</feature>
<evidence type="ECO:0000313" key="22">
    <source>
        <dbReference type="Proteomes" id="UP000094527"/>
    </source>
</evidence>
<comment type="function">
    <text evidence="14">Chaperone that expresses an ATPase activity. Involved in maintaining mitochondrial function and polarization, downstream of PINK1 and mitochondrial complex I. Is a negative regulator of mitochondrial respiration able to modulate the balance between oxidative phosphorylation and aerobic glycolysis. The impact of TRAP1 on mitochondrial respiration is probably mediated by modulation of mitochondrial SRC and inhibition of SDHA.</text>
</comment>
<dbReference type="Pfam" id="PF13589">
    <property type="entry name" value="HATPase_c_3"/>
    <property type="match status" value="1"/>
</dbReference>
<dbReference type="PANTHER" id="PTHR11528">
    <property type="entry name" value="HEAT SHOCK PROTEIN 90 FAMILY MEMBER"/>
    <property type="match status" value="1"/>
</dbReference>
<feature type="binding site" evidence="19">
    <location>
        <position position="149"/>
    </location>
    <ligand>
        <name>ATP</name>
        <dbReference type="ChEBI" id="CHEBI:30616"/>
    </ligand>
</feature>
<evidence type="ECO:0000256" key="19">
    <source>
        <dbReference type="PIRSR" id="PIRSR002583-1"/>
    </source>
</evidence>
<dbReference type="EMBL" id="LJIJ01000294">
    <property type="protein sequence ID" value="ODM99213.1"/>
    <property type="molecule type" value="Genomic_DNA"/>
</dbReference>
<comment type="subcellular location">
    <subcellularLocation>
        <location evidence="1">Mitochondrion inner membrane</location>
    </subcellularLocation>
    <subcellularLocation>
        <location evidence="2">Mitochondrion matrix</location>
    </subcellularLocation>
</comment>
<dbReference type="PRINTS" id="PR00775">
    <property type="entry name" value="HEATSHOCK90"/>
</dbReference>
<dbReference type="Gene3D" id="1.20.120.790">
    <property type="entry name" value="Heat shock protein 90, C-terminal domain"/>
    <property type="match status" value="1"/>
</dbReference>
<keyword evidence="8 19" id="KW-0067">ATP-binding</keyword>
<dbReference type="Gene3D" id="3.40.50.11260">
    <property type="match status" value="1"/>
</dbReference>
<feature type="domain" description="Histidine kinase/HSP90-like ATPase" evidence="20">
    <location>
        <begin position="96"/>
        <end position="253"/>
    </location>
</feature>
<dbReference type="FunFam" id="1.20.120.790:FF:000004">
    <property type="entry name" value="Heat shock protein 75 kDa"/>
    <property type="match status" value="1"/>
</dbReference>
<dbReference type="InterPro" id="IPR036890">
    <property type="entry name" value="HATPase_C_sf"/>
</dbReference>
<dbReference type="GO" id="GO:0016887">
    <property type="term" value="F:ATP hydrolysis activity"/>
    <property type="evidence" value="ECO:0007669"/>
    <property type="project" value="InterPro"/>
</dbReference>
<dbReference type="SUPFAM" id="SSF54211">
    <property type="entry name" value="Ribosomal protein S5 domain 2-like"/>
    <property type="match status" value="1"/>
</dbReference>
<evidence type="ECO:0000256" key="7">
    <source>
        <dbReference type="ARBA" id="ARBA00022792"/>
    </source>
</evidence>
<reference evidence="21 22" key="1">
    <citation type="journal article" date="2016" name="Genome Biol. Evol.">
        <title>Gene Family Evolution Reflects Adaptation to Soil Environmental Stressors in the Genome of the Collembolan Orchesella cincta.</title>
        <authorList>
            <person name="Faddeeva-Vakhrusheva A."/>
            <person name="Derks M.F."/>
            <person name="Anvar S.Y."/>
            <person name="Agamennone V."/>
            <person name="Suring W."/>
            <person name="Smit S."/>
            <person name="van Straalen N.M."/>
            <person name="Roelofs D."/>
        </authorList>
    </citation>
    <scope>NUCLEOTIDE SEQUENCE [LARGE SCALE GENOMIC DNA]</scope>
    <source>
        <tissue evidence="21">Mixed pool</tissue>
    </source>
</reference>
<feature type="binding site" evidence="19">
    <location>
        <position position="103"/>
    </location>
    <ligand>
        <name>ATP</name>
        <dbReference type="ChEBI" id="CHEBI:30616"/>
    </ligand>
</feature>
<feature type="binding site" evidence="19">
    <location>
        <position position="162"/>
    </location>
    <ligand>
        <name>ATP</name>
        <dbReference type="ChEBI" id="CHEBI:30616"/>
    </ligand>
</feature>
<dbReference type="Pfam" id="PF00183">
    <property type="entry name" value="HSP90"/>
    <property type="match status" value="1"/>
</dbReference>
<proteinExistence type="inferred from homology"/>
<dbReference type="SUPFAM" id="SSF110942">
    <property type="entry name" value="HSP90 C-terminal domain"/>
    <property type="match status" value="1"/>
</dbReference>
<dbReference type="PIRSF" id="PIRSF002583">
    <property type="entry name" value="Hsp90"/>
    <property type="match status" value="1"/>
</dbReference>
<dbReference type="InterPro" id="IPR020568">
    <property type="entry name" value="Ribosomal_Su5_D2-typ_SF"/>
</dbReference>
<dbReference type="GO" id="GO:0005524">
    <property type="term" value="F:ATP binding"/>
    <property type="evidence" value="ECO:0007669"/>
    <property type="project" value="UniProtKB-KW"/>
</dbReference>
<evidence type="ECO:0000256" key="18">
    <source>
        <dbReference type="ARBA" id="ARBA00080766"/>
    </source>
</evidence>
<evidence type="ECO:0000256" key="5">
    <source>
        <dbReference type="ARBA" id="ARBA00022553"/>
    </source>
</evidence>
<evidence type="ECO:0000313" key="21">
    <source>
        <dbReference type="EMBL" id="ODM99213.1"/>
    </source>
</evidence>
<accession>A0A1D2N1P9</accession>
<evidence type="ECO:0000256" key="6">
    <source>
        <dbReference type="ARBA" id="ARBA00022741"/>
    </source>
</evidence>
<keyword evidence="9" id="KW-0809">Transit peptide</keyword>
<gene>
    <name evidence="21" type="ORF">Ocin01_07479</name>
</gene>
<organism evidence="21 22">
    <name type="scientific">Orchesella cincta</name>
    <name type="common">Springtail</name>
    <name type="synonym">Podura cincta</name>
    <dbReference type="NCBI Taxonomy" id="48709"/>
    <lineage>
        <taxon>Eukaryota</taxon>
        <taxon>Metazoa</taxon>
        <taxon>Ecdysozoa</taxon>
        <taxon>Arthropoda</taxon>
        <taxon>Hexapoda</taxon>
        <taxon>Collembola</taxon>
        <taxon>Entomobryomorpha</taxon>
        <taxon>Entomobryoidea</taxon>
        <taxon>Orchesellidae</taxon>
        <taxon>Orchesellinae</taxon>
        <taxon>Orchesella</taxon>
    </lineage>
</organism>
<comment type="subunit">
    <text evidence="15">Binds to the intracellular domain of tumor necrosis factor type 1 receptor. Binds to RB1. Interacts with SRC. Interacts with SDHA.</text>
</comment>
<evidence type="ECO:0000256" key="12">
    <source>
        <dbReference type="ARBA" id="ARBA00023136"/>
    </source>
</evidence>
<dbReference type="Proteomes" id="UP000094527">
    <property type="component" value="Unassembled WGS sequence"/>
</dbReference>
<evidence type="ECO:0000256" key="13">
    <source>
        <dbReference type="ARBA" id="ARBA00023186"/>
    </source>
</evidence>
<feature type="binding site" evidence="19">
    <location>
        <position position="154"/>
    </location>
    <ligand>
        <name>ATP</name>
        <dbReference type="ChEBI" id="CHEBI:30616"/>
    </ligand>
</feature>
<dbReference type="NCBIfam" id="NF003555">
    <property type="entry name" value="PRK05218.1"/>
    <property type="match status" value="1"/>
</dbReference>
<dbReference type="Gene3D" id="3.30.230.80">
    <property type="match status" value="1"/>
</dbReference>
<comment type="caution">
    <text evidence="21">The sequence shown here is derived from an EMBL/GenBank/DDBJ whole genome shotgun (WGS) entry which is preliminary data.</text>
</comment>
<feature type="binding site" evidence="19">
    <location>
        <position position="243"/>
    </location>
    <ligand>
        <name>ATP</name>
        <dbReference type="ChEBI" id="CHEBI:30616"/>
    </ligand>
</feature>
<evidence type="ECO:0000256" key="10">
    <source>
        <dbReference type="ARBA" id="ARBA00022990"/>
    </source>
</evidence>
<protein>
    <recommendedName>
        <fullName evidence="16">Heat shock protein 75 kDa, mitochondrial</fullName>
    </recommendedName>
    <alternativeName>
        <fullName evidence="4">Heat shock protein 83</fullName>
    </alternativeName>
    <alternativeName>
        <fullName evidence="18">TNFR-associated protein 1</fullName>
    </alternativeName>
    <alternativeName>
        <fullName evidence="17">Tumor necrosis factor type 1 receptor-associated protein</fullName>
    </alternativeName>
</protein>
<dbReference type="FunFam" id="3.30.230.80:FF:000004">
    <property type="entry name" value="Heat shock protein 75 kDa"/>
    <property type="match status" value="1"/>
</dbReference>
<dbReference type="OrthoDB" id="28737at2759"/>
<dbReference type="CDD" id="cd16927">
    <property type="entry name" value="HATPase_Hsp90-like"/>
    <property type="match status" value="1"/>
</dbReference>
<name>A0A1D2N1P9_ORCCI</name>
<dbReference type="Gene3D" id="3.30.565.10">
    <property type="entry name" value="Histidine kinase-like ATPase, C-terminal domain"/>
    <property type="match status" value="1"/>
</dbReference>
<dbReference type="OMA" id="DHTQQNE"/>
<evidence type="ECO:0000256" key="3">
    <source>
        <dbReference type="ARBA" id="ARBA00008239"/>
    </source>
</evidence>
<keyword evidence="22" id="KW-1185">Reference proteome</keyword>
<feature type="binding site" evidence="19">
    <location>
        <begin position="192"/>
        <end position="197"/>
    </location>
    <ligand>
        <name>ATP</name>
        <dbReference type="ChEBI" id="CHEBI:30616"/>
    </ligand>
</feature>
<dbReference type="SMART" id="SM00387">
    <property type="entry name" value="HATPase_c"/>
    <property type="match status" value="1"/>
</dbReference>
<dbReference type="HAMAP" id="MF_00505">
    <property type="entry name" value="HSP90"/>
    <property type="match status" value="1"/>
</dbReference>
<evidence type="ECO:0000256" key="17">
    <source>
        <dbReference type="ARBA" id="ARBA00076190"/>
    </source>
</evidence>
<keyword evidence="10" id="KW-0007">Acetylation</keyword>
<evidence type="ECO:0000256" key="16">
    <source>
        <dbReference type="ARBA" id="ARBA00073018"/>
    </source>
</evidence>
<feature type="binding site" evidence="19">
    <location>
        <begin position="169"/>
        <end position="170"/>
    </location>
    <ligand>
        <name>ATP</name>
        <dbReference type="ChEBI" id="CHEBI:30616"/>
    </ligand>
</feature>
<evidence type="ECO:0000256" key="9">
    <source>
        <dbReference type="ARBA" id="ARBA00022946"/>
    </source>
</evidence>
<keyword evidence="6 19" id="KW-0547">Nucleotide-binding</keyword>
<dbReference type="GO" id="GO:0005759">
    <property type="term" value="C:mitochondrial matrix"/>
    <property type="evidence" value="ECO:0007669"/>
    <property type="project" value="UniProtKB-SubCell"/>
</dbReference>
<comment type="similarity">
    <text evidence="3">Belongs to the heat shock protein 90 family.</text>
</comment>
<feature type="non-terminal residue" evidence="21">
    <location>
        <position position="1"/>
    </location>
</feature>
<dbReference type="GO" id="GO:0051082">
    <property type="term" value="F:unfolded protein binding"/>
    <property type="evidence" value="ECO:0007669"/>
    <property type="project" value="InterPro"/>
</dbReference>
<sequence length="693" mass="78223">CVVVIFSGITQGSRTLALSCNSPLKAHPSSFNVHTIRNYSSSAKESEQLTEEAESKDGIHSIIKNEETVKGDSEKREFQAETRMLLDIVAKSLYSESEIFVRELVSNASDALEKFRYLSKTGENLIGADRPLEIHLATDKQSRTFTIQDTGVGMTREEMIENLGTIAKSGTKVFLEKVRESKSADPNSMIGQFGVGFYSSFMVANRVDVYSKSSKENTHGYKWSSDGSGVYEIQEAEGVQNGTKIVLHLKTDHRQFSDEETVLSIIKKYSNFVGNPIFLNGKQINTVQALWLMDPKTVTPDMHDEFYNFIGGSYDRPRFTLHFSTDVPLSLRCVLYVPDGKPGLFEMSKDAQIGVGLYSRKVMIKNKADNIIPNWLRFLKGVVDSEDIPLNLSRELLQDSALIRKLRTVVVNRVIRFLHDRSQKEAESFMKFYNDYGIFVKEGIITEAEQVIKEDIAKLLRFESSAMAPGELVSLPEYISRMQAAQKDVYYLAAPSRSLAERSPYLEALKEKNVEVLYCFQPYDEMVLIQLRQFDRKSLTSVEKEMRQMKENVDMDALPLGGLAKSEAEGLLTWLQQSLKGRAHSVKFTQKLENHPCVVTVEEMAAARHFIRTQSAQMTPEVRYSLLQPQFEVSIKHPLIMKLSTLKDSDPDLAKLLAEQLFANAMVTAGLEEDPRTIISSLTELLTKALEKV</sequence>
<keyword evidence="13" id="KW-0143">Chaperone</keyword>
<evidence type="ECO:0000256" key="4">
    <source>
        <dbReference type="ARBA" id="ARBA00021845"/>
    </source>
</evidence>
<dbReference type="GO" id="GO:0019901">
    <property type="term" value="F:protein kinase binding"/>
    <property type="evidence" value="ECO:0007669"/>
    <property type="project" value="UniProtKB-ARBA"/>
</dbReference>
<evidence type="ECO:0000256" key="1">
    <source>
        <dbReference type="ARBA" id="ARBA00004273"/>
    </source>
</evidence>
<keyword evidence="7" id="KW-0999">Mitochondrion inner membrane</keyword>
<keyword evidence="12" id="KW-0472">Membrane</keyword>
<dbReference type="InterPro" id="IPR001404">
    <property type="entry name" value="Hsp90_fam"/>
</dbReference>
<feature type="binding site" evidence="19">
    <location>
        <position position="168"/>
    </location>
    <ligand>
        <name>ATP</name>
        <dbReference type="ChEBI" id="CHEBI:30616"/>
    </ligand>
</feature>
<keyword evidence="11" id="KW-0496">Mitochondrion</keyword>
<dbReference type="GO" id="GO:0140662">
    <property type="term" value="F:ATP-dependent protein folding chaperone"/>
    <property type="evidence" value="ECO:0007669"/>
    <property type="project" value="InterPro"/>
</dbReference>
<dbReference type="GO" id="GO:0005743">
    <property type="term" value="C:mitochondrial inner membrane"/>
    <property type="evidence" value="ECO:0007669"/>
    <property type="project" value="UniProtKB-SubCell"/>
</dbReference>